<evidence type="ECO:0000256" key="6">
    <source>
        <dbReference type="SAM" id="Phobius"/>
    </source>
</evidence>
<feature type="transmembrane region" description="Helical" evidence="6">
    <location>
        <begin position="76"/>
        <end position="101"/>
    </location>
</feature>
<keyword evidence="4 6" id="KW-0472">Membrane</keyword>
<feature type="compositionally biased region" description="Low complexity" evidence="5">
    <location>
        <begin position="1"/>
        <end position="20"/>
    </location>
</feature>
<dbReference type="InterPro" id="IPR036259">
    <property type="entry name" value="MFS_trans_sf"/>
</dbReference>
<keyword evidence="3 6" id="KW-1133">Transmembrane helix</keyword>
<dbReference type="PANTHER" id="PTHR23501:SF102">
    <property type="entry name" value="DRUG TRANSPORTER, PUTATIVE (AFU_ORTHOLOGUE AFUA_3G08530)-RELATED"/>
    <property type="match status" value="1"/>
</dbReference>
<feature type="transmembrane region" description="Helical" evidence="6">
    <location>
        <begin position="491"/>
        <end position="512"/>
    </location>
</feature>
<dbReference type="GO" id="GO:0022857">
    <property type="term" value="F:transmembrane transporter activity"/>
    <property type="evidence" value="ECO:0007669"/>
    <property type="project" value="InterPro"/>
</dbReference>
<gene>
    <name evidence="8" type="ORF">RHS03_02233</name>
</gene>
<proteinExistence type="predicted"/>
<dbReference type="InterPro" id="IPR011701">
    <property type="entry name" value="MFS"/>
</dbReference>
<dbReference type="SUPFAM" id="SSF103473">
    <property type="entry name" value="MFS general substrate transporter"/>
    <property type="match status" value="2"/>
</dbReference>
<feature type="transmembrane region" description="Helical" evidence="6">
    <location>
        <begin position="308"/>
        <end position="327"/>
    </location>
</feature>
<dbReference type="PANTHER" id="PTHR23501">
    <property type="entry name" value="MAJOR FACILITATOR SUPERFAMILY"/>
    <property type="match status" value="1"/>
</dbReference>
<feature type="transmembrane region" description="Helical" evidence="6">
    <location>
        <begin position="113"/>
        <end position="133"/>
    </location>
</feature>
<organism evidence="8 9">
    <name type="scientific">Rhizoctonia solani</name>
    <dbReference type="NCBI Taxonomy" id="456999"/>
    <lineage>
        <taxon>Eukaryota</taxon>
        <taxon>Fungi</taxon>
        <taxon>Dikarya</taxon>
        <taxon>Basidiomycota</taxon>
        <taxon>Agaricomycotina</taxon>
        <taxon>Agaricomycetes</taxon>
        <taxon>Cantharellales</taxon>
        <taxon>Ceratobasidiaceae</taxon>
        <taxon>Rhizoctonia</taxon>
    </lineage>
</organism>
<dbReference type="AlphaFoldDB" id="A0A8H7HZE0"/>
<evidence type="ECO:0000256" key="3">
    <source>
        <dbReference type="ARBA" id="ARBA00022989"/>
    </source>
</evidence>
<evidence type="ECO:0000313" key="8">
    <source>
        <dbReference type="EMBL" id="KAF8710926.1"/>
    </source>
</evidence>
<evidence type="ECO:0000259" key="7">
    <source>
        <dbReference type="PROSITE" id="PS50850"/>
    </source>
</evidence>
<dbReference type="PROSITE" id="PS50850">
    <property type="entry name" value="MFS"/>
    <property type="match status" value="1"/>
</dbReference>
<feature type="transmembrane region" description="Helical" evidence="6">
    <location>
        <begin position="360"/>
        <end position="381"/>
    </location>
</feature>
<feature type="transmembrane region" description="Helical" evidence="6">
    <location>
        <begin position="281"/>
        <end position="302"/>
    </location>
</feature>
<feature type="transmembrane region" description="Helical" evidence="6">
    <location>
        <begin position="170"/>
        <end position="191"/>
    </location>
</feature>
<evidence type="ECO:0000313" key="9">
    <source>
        <dbReference type="Proteomes" id="UP000602905"/>
    </source>
</evidence>
<dbReference type="EMBL" id="JACYCD010000047">
    <property type="protein sequence ID" value="KAF8710926.1"/>
    <property type="molecule type" value="Genomic_DNA"/>
</dbReference>
<comment type="caution">
    <text evidence="8">The sequence shown here is derived from an EMBL/GenBank/DDBJ whole genome shotgun (WGS) entry which is preliminary data.</text>
</comment>
<name>A0A8H7HZE0_9AGAM</name>
<dbReference type="Pfam" id="PF07690">
    <property type="entry name" value="MFS_1"/>
    <property type="match status" value="1"/>
</dbReference>
<accession>A0A8H7HZE0</accession>
<sequence length="623" mass="66142">MAISMPCSPSSDSTFSEPSSRASTPTLVPSQLGADDKFDDGRSITESLISSPASDTTDVERNSMCLSNDELSFERLLVIHASLAVCLFLAITDTTIVSTSLPTINAELGGTSAQYSWVGVSYMLTQTIFQPVYGQFTMMFGRKRVLYTCMGMFLSTSWLCGAAQSMRCLVIARALQGVGGGGIVTLIWVILEEVAPAKTRHRWNAALSAVWSMSALAGPLMGGVFSGKSCVLEMGICVPVYMNLPVGCAALIAAMISLSAWHEAPCNKFSIGHLLGHFDWVGLVLLVGGTAALVIGFSLATIQGWSSTLTLALVFAGIASLILGALYESGIFGATRCWGLSLGANPKHALFAPMLLRTRAAGIILVFSFFQTMAFNAGTFYLALYYQAVHGSSALHAGTQLLPYTLGSSLVSLIGFYISEKTKAHITIIRAGLSLMATGFGLMILLDERSSMIMQTLIPLVAGVGVGFLLKTPATALSLAMRGCDVPAVTAGLLLVRFIGTASGVSIGGAIYQSRLAVNLPSDFDLDMSVPNFDYRLLTTLQPEPLRNSVLQAVSRSISSIWVICALCLSIGFFLSLFLKQTPVDDTSSSNDETSPSEHSSMLQSQFDQKNYGSTGTCKKSGV</sequence>
<protein>
    <submittedName>
        <fullName evidence="8">MFS general substrate transporter</fullName>
    </submittedName>
</protein>
<keyword evidence="2 6" id="KW-0812">Transmembrane</keyword>
<dbReference type="InterPro" id="IPR005829">
    <property type="entry name" value="Sugar_transporter_CS"/>
</dbReference>
<feature type="non-terminal residue" evidence="8">
    <location>
        <position position="1"/>
    </location>
</feature>
<dbReference type="Proteomes" id="UP000602905">
    <property type="component" value="Unassembled WGS sequence"/>
</dbReference>
<dbReference type="Gene3D" id="1.20.1720.10">
    <property type="entry name" value="Multidrug resistance protein D"/>
    <property type="match status" value="1"/>
</dbReference>
<feature type="transmembrane region" description="Helical" evidence="6">
    <location>
        <begin position="426"/>
        <end position="446"/>
    </location>
</feature>
<comment type="subcellular location">
    <subcellularLocation>
        <location evidence="1">Membrane</location>
        <topology evidence="1">Multi-pass membrane protein</topology>
    </subcellularLocation>
</comment>
<dbReference type="InterPro" id="IPR020846">
    <property type="entry name" value="MFS_dom"/>
</dbReference>
<reference evidence="8" key="1">
    <citation type="submission" date="2020-09" db="EMBL/GenBank/DDBJ databases">
        <title>Comparative genome analyses of four rice-infecting Rhizoctonia solani isolates reveal extensive enrichment of homogalacturonan modification genes.</title>
        <authorList>
            <person name="Lee D.-Y."/>
            <person name="Jeon J."/>
            <person name="Kim K.-T."/>
            <person name="Cheong K."/>
            <person name="Song H."/>
            <person name="Choi G."/>
            <person name="Ko J."/>
            <person name="Opiyo S.O."/>
            <person name="Zuo S."/>
            <person name="Madhav S."/>
            <person name="Lee Y.-H."/>
            <person name="Wang G.-L."/>
        </authorList>
    </citation>
    <scope>NUCLEOTIDE SEQUENCE</scope>
    <source>
        <strain evidence="8">AG1-IA WGL</strain>
    </source>
</reference>
<dbReference type="OrthoDB" id="2351791at2759"/>
<evidence type="ECO:0000256" key="5">
    <source>
        <dbReference type="SAM" id="MobiDB-lite"/>
    </source>
</evidence>
<dbReference type="Gene3D" id="1.20.1250.20">
    <property type="entry name" value="MFS general substrate transporter like domains"/>
    <property type="match status" value="1"/>
</dbReference>
<dbReference type="PROSITE" id="PS00217">
    <property type="entry name" value="SUGAR_TRANSPORT_2"/>
    <property type="match status" value="1"/>
</dbReference>
<feature type="domain" description="Major facilitator superfamily (MFS) profile" evidence="7">
    <location>
        <begin position="79"/>
        <end position="584"/>
    </location>
</feature>
<feature type="transmembrane region" description="Helical" evidence="6">
    <location>
        <begin position="203"/>
        <end position="221"/>
    </location>
</feature>
<dbReference type="GO" id="GO:0005886">
    <property type="term" value="C:plasma membrane"/>
    <property type="evidence" value="ECO:0007669"/>
    <property type="project" value="TreeGrafter"/>
</dbReference>
<feature type="region of interest" description="Disordered" evidence="5">
    <location>
        <begin position="586"/>
        <end position="623"/>
    </location>
</feature>
<feature type="transmembrane region" description="Helical" evidence="6">
    <location>
        <begin position="145"/>
        <end position="164"/>
    </location>
</feature>
<evidence type="ECO:0000256" key="4">
    <source>
        <dbReference type="ARBA" id="ARBA00023136"/>
    </source>
</evidence>
<feature type="region of interest" description="Disordered" evidence="5">
    <location>
        <begin position="1"/>
        <end position="41"/>
    </location>
</feature>
<evidence type="ECO:0000256" key="2">
    <source>
        <dbReference type="ARBA" id="ARBA00022692"/>
    </source>
</evidence>
<feature type="transmembrane region" description="Helical" evidence="6">
    <location>
        <begin position="401"/>
        <end position="419"/>
    </location>
</feature>
<evidence type="ECO:0000256" key="1">
    <source>
        <dbReference type="ARBA" id="ARBA00004141"/>
    </source>
</evidence>
<feature type="transmembrane region" description="Helical" evidence="6">
    <location>
        <begin position="561"/>
        <end position="579"/>
    </location>
</feature>
<feature type="transmembrane region" description="Helical" evidence="6">
    <location>
        <begin position="241"/>
        <end position="261"/>
    </location>
</feature>
<feature type="transmembrane region" description="Helical" evidence="6">
    <location>
        <begin position="452"/>
        <end position="470"/>
    </location>
</feature>